<evidence type="ECO:0000313" key="2">
    <source>
        <dbReference type="Proteomes" id="UP001153636"/>
    </source>
</evidence>
<proteinExistence type="predicted"/>
<dbReference type="Proteomes" id="UP001153636">
    <property type="component" value="Chromosome 12"/>
</dbReference>
<gene>
    <name evidence="1" type="ORF">PSYICH_LOCUS3437</name>
</gene>
<evidence type="ECO:0000313" key="1">
    <source>
        <dbReference type="EMBL" id="CAH1102124.1"/>
    </source>
</evidence>
<dbReference type="PANTHER" id="PTHR45913:SF22">
    <property type="entry name" value="SCAN BOX DOMAIN-CONTAINING PROTEIN"/>
    <property type="match status" value="1"/>
</dbReference>
<name>A0A9P0G4W2_9CUCU</name>
<keyword evidence="2" id="KW-1185">Reference proteome</keyword>
<protein>
    <submittedName>
        <fullName evidence="1">Uncharacterized protein</fullName>
    </submittedName>
</protein>
<sequence>MILLLSCQTVTSQKNNFPSLSAISSNINNDDLLVYCQYLENIHAYFKEQFQDILSIIAWVLDPFSNVDTAGSSQLEEELIELTTNEELKNKFKNALHEFWLQNLITQLYPGLWSTVQRFLISFSSSYLSQRGFSAVTTLLTKKRNWLHITERGDLSKPHIETQMMQTMQFRVGYTVQEKIRITQYERIFERSSGNSCFVVRVQIANNIIWTYKELFLIGS</sequence>
<dbReference type="PANTHER" id="PTHR45913">
    <property type="entry name" value="EPM2A-INTERACTING PROTEIN 1"/>
    <property type="match status" value="1"/>
</dbReference>
<dbReference type="OrthoDB" id="1101576at2759"/>
<reference evidence="1" key="1">
    <citation type="submission" date="2022-01" db="EMBL/GenBank/DDBJ databases">
        <authorList>
            <person name="King R."/>
        </authorList>
    </citation>
    <scope>NUCLEOTIDE SEQUENCE</scope>
</reference>
<organism evidence="1 2">
    <name type="scientific">Psylliodes chrysocephalus</name>
    <dbReference type="NCBI Taxonomy" id="3402493"/>
    <lineage>
        <taxon>Eukaryota</taxon>
        <taxon>Metazoa</taxon>
        <taxon>Ecdysozoa</taxon>
        <taxon>Arthropoda</taxon>
        <taxon>Hexapoda</taxon>
        <taxon>Insecta</taxon>
        <taxon>Pterygota</taxon>
        <taxon>Neoptera</taxon>
        <taxon>Endopterygota</taxon>
        <taxon>Coleoptera</taxon>
        <taxon>Polyphaga</taxon>
        <taxon>Cucujiformia</taxon>
        <taxon>Chrysomeloidea</taxon>
        <taxon>Chrysomelidae</taxon>
        <taxon>Galerucinae</taxon>
        <taxon>Alticini</taxon>
        <taxon>Psylliodes</taxon>
    </lineage>
</organism>
<accession>A0A9P0G4W2</accession>
<dbReference type="AlphaFoldDB" id="A0A9P0G4W2"/>
<dbReference type="EMBL" id="OV651824">
    <property type="protein sequence ID" value="CAH1102124.1"/>
    <property type="molecule type" value="Genomic_DNA"/>
</dbReference>